<reference evidence="2 3" key="1">
    <citation type="submission" date="2018-02" db="EMBL/GenBank/DDBJ databases">
        <title>Complete genome sequencing of Faecalibacterium prausnitzii strains isolated from the human gut.</title>
        <authorList>
            <person name="Fitzgerald B.C."/>
            <person name="Shkoporov A.N."/>
            <person name="Ross P.R."/>
            <person name="Hill C."/>
        </authorList>
    </citation>
    <scope>NUCLEOTIDE SEQUENCE [LARGE SCALE GENOMIC DNA]</scope>
    <source>
        <strain evidence="2 3">APC942/31-1</strain>
    </source>
</reference>
<dbReference type="InterPro" id="IPR036291">
    <property type="entry name" value="NAD(P)-bd_dom_sf"/>
</dbReference>
<accession>A0A367FUN8</accession>
<proteinExistence type="predicted"/>
<protein>
    <recommendedName>
        <fullName evidence="1">Saccharopine dehydrogenase NADP binding domain-containing protein</fullName>
    </recommendedName>
</protein>
<dbReference type="Pfam" id="PF03435">
    <property type="entry name" value="Sacchrp_dh_NADP"/>
    <property type="match status" value="1"/>
</dbReference>
<feature type="domain" description="Saccharopine dehydrogenase NADP binding" evidence="1">
    <location>
        <begin position="4"/>
        <end position="104"/>
    </location>
</feature>
<evidence type="ECO:0000313" key="2">
    <source>
        <dbReference type="EMBL" id="RCH41673.1"/>
    </source>
</evidence>
<dbReference type="Proteomes" id="UP000253208">
    <property type="component" value="Unassembled WGS sequence"/>
</dbReference>
<dbReference type="SUPFAM" id="SSF51735">
    <property type="entry name" value="NAD(P)-binding Rossmann-fold domains"/>
    <property type="match status" value="1"/>
</dbReference>
<organism evidence="2 3">
    <name type="scientific">Blautia obeum</name>
    <dbReference type="NCBI Taxonomy" id="40520"/>
    <lineage>
        <taxon>Bacteria</taxon>
        <taxon>Bacillati</taxon>
        <taxon>Bacillota</taxon>
        <taxon>Clostridia</taxon>
        <taxon>Lachnospirales</taxon>
        <taxon>Lachnospiraceae</taxon>
        <taxon>Blautia</taxon>
    </lineage>
</organism>
<dbReference type="RefSeq" id="WP_114002868.1">
    <property type="nucleotide sequence ID" value="NZ_PSQG01000039.1"/>
</dbReference>
<dbReference type="InterPro" id="IPR005097">
    <property type="entry name" value="Sacchrp_dh_NADP-bd"/>
</dbReference>
<evidence type="ECO:0000259" key="1">
    <source>
        <dbReference type="Pfam" id="PF03435"/>
    </source>
</evidence>
<evidence type="ECO:0000313" key="3">
    <source>
        <dbReference type="Proteomes" id="UP000253208"/>
    </source>
</evidence>
<comment type="caution">
    <text evidence="2">The sequence shown here is derived from an EMBL/GenBank/DDBJ whole genome shotgun (WGS) entry which is preliminary data.</text>
</comment>
<dbReference type="PANTHER" id="PTHR43781:SF1">
    <property type="entry name" value="SACCHAROPINE DEHYDROGENASE"/>
    <property type="match status" value="1"/>
</dbReference>
<sequence>MKKVGVLGCTGEIGKRIVELLQKNYSVKAGFHKVNPDKMWSSVEYSQFDIHDRKRLTFFIQECYIVINCAGASFIDGMYVAQICSDTGAIYIDPFGANYLEQEIRKANVPGTFILSCGCFPGFTGLAMKYLCDSYESVNSISGICIDRQIPGVNGIIDFIISGLKGFGETSYYYYAGNKKYDDKQENFRDYDGKEVEIQKYFTTEIADVINKFSPRKAIWYTPALGREITEIMQKAVVGYIQTEQYTSIFTYAQKIQKLIEEKSRGECETGCEINIWSSGLSGGKQRERSIVIKSSFGSSLTAAVLDTVTAKIMEKGLTPGIYYATDIISMLDVIKQNVNREINYYCNDESINIGTEGIVYEEGIL</sequence>
<dbReference type="PANTHER" id="PTHR43781">
    <property type="entry name" value="SACCHAROPINE DEHYDROGENASE"/>
    <property type="match status" value="1"/>
</dbReference>
<dbReference type="EMBL" id="PSQG01000039">
    <property type="protein sequence ID" value="RCH41673.1"/>
    <property type="molecule type" value="Genomic_DNA"/>
</dbReference>
<name>A0A367FUN8_9FIRM</name>
<dbReference type="Gene3D" id="3.40.50.720">
    <property type="entry name" value="NAD(P)-binding Rossmann-like Domain"/>
    <property type="match status" value="1"/>
</dbReference>
<gene>
    <name evidence="2" type="ORF">C4886_17185</name>
</gene>
<dbReference type="AlphaFoldDB" id="A0A367FUN8"/>